<evidence type="ECO:0008006" key="3">
    <source>
        <dbReference type="Google" id="ProtNLM"/>
    </source>
</evidence>
<keyword evidence="2" id="KW-1185">Reference proteome</keyword>
<sequence length="183" mass="19965">MNLRGLAISIGSGSNGGHSISRILSDPNKGNLAVALLPRDQQTLPIICTTILKQTPRSLLQTCHIHYNSQICEKPSKMFAIPPLSSPSPWASLSSPSAPIARRHAQTRSFKSIAKPSTPIPKPIYVYEKSSMPNAQGKNQWQLIGSFVSSKRAAIFLGLSPAELQNYGTSGAVYKEHYKFSYK</sequence>
<protein>
    <recommendedName>
        <fullName evidence="3">GIY-YIG endonuclease</fullName>
    </recommendedName>
</protein>
<dbReference type="Proteomes" id="UP001152300">
    <property type="component" value="Unassembled WGS sequence"/>
</dbReference>
<evidence type="ECO:0000313" key="2">
    <source>
        <dbReference type="Proteomes" id="UP001152300"/>
    </source>
</evidence>
<comment type="caution">
    <text evidence="1">The sequence shown here is derived from an EMBL/GenBank/DDBJ whole genome shotgun (WGS) entry which is preliminary data.</text>
</comment>
<name>A0A9X0DJV7_9HELO</name>
<reference evidence="1" key="1">
    <citation type="submission" date="2022-11" db="EMBL/GenBank/DDBJ databases">
        <title>Genome Resource of Sclerotinia nivalis Strain SnTB1, a Plant Pathogen Isolated from American Ginseng.</title>
        <authorList>
            <person name="Fan S."/>
        </authorList>
    </citation>
    <scope>NUCLEOTIDE SEQUENCE</scope>
    <source>
        <strain evidence="1">SnTB1</strain>
    </source>
</reference>
<dbReference type="OrthoDB" id="3552598at2759"/>
<dbReference type="EMBL" id="JAPEIS010000007">
    <property type="protein sequence ID" value="KAJ8064322.1"/>
    <property type="molecule type" value="Genomic_DNA"/>
</dbReference>
<dbReference type="AlphaFoldDB" id="A0A9X0DJV7"/>
<accession>A0A9X0DJV7</accession>
<gene>
    <name evidence="1" type="ORF">OCU04_006668</name>
</gene>
<evidence type="ECO:0000313" key="1">
    <source>
        <dbReference type="EMBL" id="KAJ8064322.1"/>
    </source>
</evidence>
<proteinExistence type="predicted"/>
<organism evidence="1 2">
    <name type="scientific">Sclerotinia nivalis</name>
    <dbReference type="NCBI Taxonomy" id="352851"/>
    <lineage>
        <taxon>Eukaryota</taxon>
        <taxon>Fungi</taxon>
        <taxon>Dikarya</taxon>
        <taxon>Ascomycota</taxon>
        <taxon>Pezizomycotina</taxon>
        <taxon>Leotiomycetes</taxon>
        <taxon>Helotiales</taxon>
        <taxon>Sclerotiniaceae</taxon>
        <taxon>Sclerotinia</taxon>
    </lineage>
</organism>